<feature type="transmembrane region" description="Helical" evidence="1">
    <location>
        <begin position="39"/>
        <end position="56"/>
    </location>
</feature>
<evidence type="ECO:0000313" key="3">
    <source>
        <dbReference type="Proteomes" id="UP001190700"/>
    </source>
</evidence>
<reference evidence="2 3" key="1">
    <citation type="journal article" date="2015" name="Genome Biol. Evol.">
        <title>Comparative Genomics of a Bacterivorous Green Alga Reveals Evolutionary Causalities and Consequences of Phago-Mixotrophic Mode of Nutrition.</title>
        <authorList>
            <person name="Burns J.A."/>
            <person name="Paasch A."/>
            <person name="Narechania A."/>
            <person name="Kim E."/>
        </authorList>
    </citation>
    <scope>NUCLEOTIDE SEQUENCE [LARGE SCALE GENOMIC DNA]</scope>
    <source>
        <strain evidence="2 3">PLY_AMNH</strain>
    </source>
</reference>
<keyword evidence="1" id="KW-1133">Transmembrane helix</keyword>
<keyword evidence="1" id="KW-0812">Transmembrane</keyword>
<name>A0AAE0GBR3_9CHLO</name>
<sequence>MTKPIPNKGTDPLVHTTRLFRLLNPELYLLKATGGRQKLALYGTFALIGALMFSAHQRDLAEEAKRD</sequence>
<gene>
    <name evidence="2" type="ORF">CYMTET_16645</name>
</gene>
<proteinExistence type="predicted"/>
<accession>A0AAE0GBR3</accession>
<comment type="caution">
    <text evidence="2">The sequence shown here is derived from an EMBL/GenBank/DDBJ whole genome shotgun (WGS) entry which is preliminary data.</text>
</comment>
<evidence type="ECO:0000256" key="1">
    <source>
        <dbReference type="SAM" id="Phobius"/>
    </source>
</evidence>
<organism evidence="2 3">
    <name type="scientific">Cymbomonas tetramitiformis</name>
    <dbReference type="NCBI Taxonomy" id="36881"/>
    <lineage>
        <taxon>Eukaryota</taxon>
        <taxon>Viridiplantae</taxon>
        <taxon>Chlorophyta</taxon>
        <taxon>Pyramimonadophyceae</taxon>
        <taxon>Pyramimonadales</taxon>
        <taxon>Pyramimonadaceae</taxon>
        <taxon>Cymbomonas</taxon>
    </lineage>
</organism>
<protein>
    <submittedName>
        <fullName evidence="2">Uncharacterized protein</fullName>
    </submittedName>
</protein>
<dbReference type="Proteomes" id="UP001190700">
    <property type="component" value="Unassembled WGS sequence"/>
</dbReference>
<keyword evidence="3" id="KW-1185">Reference proteome</keyword>
<keyword evidence="1" id="KW-0472">Membrane</keyword>
<dbReference type="EMBL" id="LGRX02007350">
    <property type="protein sequence ID" value="KAK3275212.1"/>
    <property type="molecule type" value="Genomic_DNA"/>
</dbReference>
<evidence type="ECO:0000313" key="2">
    <source>
        <dbReference type="EMBL" id="KAK3275212.1"/>
    </source>
</evidence>
<dbReference type="AlphaFoldDB" id="A0AAE0GBR3"/>